<dbReference type="Gene3D" id="3.40.366.10">
    <property type="entry name" value="Malonyl-Coenzyme A Acyl Carrier Protein, domain 2"/>
    <property type="match status" value="1"/>
</dbReference>
<dbReference type="InterPro" id="IPR014030">
    <property type="entry name" value="Ketoacyl_synth_N"/>
</dbReference>
<dbReference type="InterPro" id="IPR013217">
    <property type="entry name" value="Methyltransf_12"/>
</dbReference>
<dbReference type="InterPro" id="IPR036291">
    <property type="entry name" value="NAD(P)-bd_dom_sf"/>
</dbReference>
<dbReference type="InterPro" id="IPR050091">
    <property type="entry name" value="PKS_NRPS_Biosynth_Enz"/>
</dbReference>
<dbReference type="InterPro" id="IPR029063">
    <property type="entry name" value="SAM-dependent_MTases_sf"/>
</dbReference>
<keyword evidence="2" id="KW-0597">Phosphoprotein</keyword>
<dbReference type="SUPFAM" id="SSF50129">
    <property type="entry name" value="GroES-like"/>
    <property type="match status" value="1"/>
</dbReference>
<keyword evidence="4" id="KW-0521">NADP</keyword>
<dbReference type="SUPFAM" id="SSF53901">
    <property type="entry name" value="Thiolase-like"/>
    <property type="match status" value="1"/>
</dbReference>
<dbReference type="Pfam" id="PF14765">
    <property type="entry name" value="PS-DH"/>
    <property type="match status" value="1"/>
</dbReference>
<dbReference type="GO" id="GO:0004315">
    <property type="term" value="F:3-oxoacyl-[acyl-carrier-protein] synthase activity"/>
    <property type="evidence" value="ECO:0007669"/>
    <property type="project" value="InterPro"/>
</dbReference>
<dbReference type="FunFam" id="3.40.47.10:FF:000019">
    <property type="entry name" value="Polyketide synthase type I"/>
    <property type="match status" value="1"/>
</dbReference>
<keyword evidence="3 7" id="KW-0808">Transferase</keyword>
<dbReference type="EMBL" id="FMZE01000008">
    <property type="protein sequence ID" value="SDD39589.1"/>
    <property type="molecule type" value="Genomic_DNA"/>
</dbReference>
<dbReference type="Gene3D" id="3.10.129.110">
    <property type="entry name" value="Polyketide synthase dehydratase"/>
    <property type="match status" value="1"/>
</dbReference>
<dbReference type="InterPro" id="IPR036736">
    <property type="entry name" value="ACP-like_sf"/>
</dbReference>
<dbReference type="PANTHER" id="PTHR43775:SF37">
    <property type="entry name" value="SI:DKEY-61P9.11"/>
    <property type="match status" value="1"/>
</dbReference>
<keyword evidence="8" id="KW-1185">Reference proteome</keyword>
<dbReference type="InterPro" id="IPR020806">
    <property type="entry name" value="PKS_PP-bd"/>
</dbReference>
<sequence length="2484" mass="265816">MSSFEDHDGGPVAIIGIGCRLPGGVTGTESLWRLLTSGTDAVGPVPEDRWDVERYYAPHAQRPGRSTAREGGFLSEVDTFDASFFGISARVAEQMDPQQRLLLEVSWESLEDAGIVPDHLAGQRTGVFIGASSQDYGSLQAAPGEVHGLGPHSATGTFMSILSNRLSYTFDLRGPSMTVDTACSSSLVALHLAVESMRRGESDIALAGGVNLMLTPQFGIALSQAAMLSPDCRSRAFDASANGYVRGEGCGVVVLKPLVRAQLDGDRIHAVIRGSAVNQDGRTQGITVPNGEAQEANFRAALASARVPASEVGYVEAHGTGTPVGDPIEATALGRVLAGDEGPKATTLIGSIKTNIGHLEAGAGIAGLLKAVLSVQHRWIPGNPHFSTPNPAIDFEGYGLAVPASGTPWPTEYERALASVNSFGFGGTNANVVLEGPPAAEAGASSSGVDRPSVLTISARGEAALRELAENYADWLAKRPDTDLDELGAAMASRRSHHRHRVALTATTAADAEATLRAYLRGEAPSGLTEGVARPGRTGKTGFLFNGQGPQWYAMGRVLLETSRVFRAKVMECDELAMPHLGWSIHDALTADETSSKVGKTYCLQPTMFTIQVALVELWREWGVEPDAVAGHSMGEIAAAHISGALDLASALKVICVRARIQEKADPTGAMMFVALSAAETRALCEQRSGDLWVAAENSPTTTTVSGRKEALDQLAAELAERGVFAKVLKVNCACHSPDMDPLHDELASELAGIQASTSSIPMYSTVTGHSVDGAELGSAYWWRNFRQPVLFEPAVRAMLADGVDTFVELSPHPVLANSVREIADDAATDAVVVSSLVRRKDDWESFLTGFTTLYAEGRRIDWRARHPHGTRMLDLPGNPWIRERYWNEGAVSRLHRAGGQQHPMLKRTDAVRPTWDIAWDDHRIGWVHEHDVLGAVIVPGAAYVEAVLAAAAELTGEQCALEYVEFEKACVLGDEPLLSRLELNEKDGTFEFHHRAVRGETWTRAATGRFHRRGGGRPDIVDVAAIKARATATHRSVEVYGAFRDKGYTYGPAFCGIAEVHIGQVETLARIRTPRVLRNRREGYLFHPAVLDACFQSSILHPADGDSELLPFCYLPTGIDAVRVHGEPAEPVWCYTRVHELDRTGLAVDILLLDEHGTVLAEFTRLTGKTVRSAGSSVADDVTGNLYRYRWQAARRERVLPCAFTIGPAELGSRLGPVTTALAERMSSTGYTGDYQDRVGDLCAAYVVRCLRELGVPLAEGDTFGIAELSGVLPKYDRAVARFLDVLVEDGVLGERDDRYVVYRVPEVEPERLWAQALRGHPAAIWELSLLRRTGNALADVLTGAADPLTLLFPDGSGEQTEPVYQTSPIARIHNRLAVAAVDKLIRSRIPGRTVRILEVGGGTGGLTSALLPSLPPEGCEYVFTDVSPAFLATARERFADYSFVDYRILDLEHDPEDQGFTPGAFDLIVAADVVHATSDLKRTLLHLGDLLAPGGVLALIEAVPGNRWLDLTFGLTEGWWSFRDLELRADGPLLPRSSWKHLLASAGYTEPTVLNGTDGAELPGGQTVLLAAAPDGIESGFPSPECSQPDCLQGEWLIVCDRDNDEFGALLAGGIADRGGTPVRVTPEALPDYAGPAPSSIVHLVPAGPAFRDFSAETLTGAGADVAVTAQLAALIARRADGSPPRMFALTRGVHGTAAPGRLRGAAAWGAAAVAELELSGTGYTIIDLDEEPSPEELDTVLAALTADDGEHQQLLRGGERFVRRLDRVPPKDTRTFDARELPESSGFSLGMTDSGSLDDLRFTARTRSIPDAGQVEVKVFAAGLNFLDVMIALGQVPPLAGTGGYRFGAECAGVVTRVGPGVRDVAVGDEVIAVKATQGTLASHVIVDADGVVGKPAALGFDEAATVPIVFLTAWYALRKLARIAEGERVLIHAAAGGTGLAAVQLAMLSGAEVFATAGTPEKRDLLRALGVRHVMDSRSLDFADEIRAATGGAGVDVVVNSIAGPAVARSLACLAPYGRFVELGKRDLQADNHLGLRPFLNNLAYFAFDLRQWLTDRPDEVRADLVTLLSLFEERKLHALPFRVFPPAEIETAFRHLAAAKHVGKIVVAMDEHEVPVRQRKIPHMSGTWLVTGGLGGAGLAMAERLAASGVRDLVLVSRAGHPGEAAQAAIDKLRANGVGVDVAAVDVTSRDQLSRLLDRIGRELPPLRGVMHCAMVLDDALLTDLDGERIAKVLAPKALGAWHLHELTSHLPLEAFVLFSSAASMVGNVGQASYAAANAMLDQLAEARVAAGLPALAVNWGALSDAGYVARHTRIAKQVEAVGMRGFPVDSAFHALTRLLGDHWPRVGVLPMNWDRFVGEHDAGRARYEHLLDGGQGDLVDASQDPLRNRLRSGDAARGEVLREALTNRIATVLGMPPAELDEQLPLMDYLDSLLAVEISSWIERELGTKVTIMELMKGPSIVQLADRLLDGIPEREAT</sequence>
<dbReference type="SMART" id="SM00823">
    <property type="entry name" value="PKS_PP"/>
    <property type="match status" value="1"/>
</dbReference>
<dbReference type="InterPro" id="IPR042104">
    <property type="entry name" value="PKS_dehydratase_sf"/>
</dbReference>
<dbReference type="Pfam" id="PF08659">
    <property type="entry name" value="KR"/>
    <property type="match status" value="1"/>
</dbReference>
<dbReference type="InterPro" id="IPR049552">
    <property type="entry name" value="PKS_DH_N"/>
</dbReference>
<dbReference type="CDD" id="cd02440">
    <property type="entry name" value="AdoMet_MTases"/>
    <property type="match status" value="1"/>
</dbReference>
<dbReference type="SUPFAM" id="SSF55048">
    <property type="entry name" value="Probable ACP-binding domain of malonyl-CoA ACP transacylase"/>
    <property type="match status" value="1"/>
</dbReference>
<dbReference type="InterPro" id="IPR001227">
    <property type="entry name" value="Ac_transferase_dom_sf"/>
</dbReference>
<dbReference type="SMART" id="SM00822">
    <property type="entry name" value="PKS_KR"/>
    <property type="match status" value="1"/>
</dbReference>
<dbReference type="InterPro" id="IPR018201">
    <property type="entry name" value="Ketoacyl_synth_AS"/>
</dbReference>
<dbReference type="GO" id="GO:0016491">
    <property type="term" value="F:oxidoreductase activity"/>
    <property type="evidence" value="ECO:0007669"/>
    <property type="project" value="InterPro"/>
</dbReference>
<dbReference type="CDD" id="cd05195">
    <property type="entry name" value="enoyl_red"/>
    <property type="match status" value="1"/>
</dbReference>
<dbReference type="InterPro" id="IPR049551">
    <property type="entry name" value="PKS_DH_C"/>
</dbReference>
<dbReference type="InterPro" id="IPR049900">
    <property type="entry name" value="PKS_mFAS_DH"/>
</dbReference>
<dbReference type="KEGG" id="pmad:BAY61_22535"/>
<dbReference type="InterPro" id="IPR013154">
    <property type="entry name" value="ADH-like_N"/>
</dbReference>
<dbReference type="STRING" id="530584.SAMN05421630_10823"/>
<dbReference type="Pfam" id="PF00109">
    <property type="entry name" value="ketoacyl-synt"/>
    <property type="match status" value="1"/>
</dbReference>
<evidence type="ECO:0000256" key="4">
    <source>
        <dbReference type="ARBA" id="ARBA00022857"/>
    </source>
</evidence>
<dbReference type="PROSITE" id="PS52004">
    <property type="entry name" value="KS3_2"/>
    <property type="match status" value="1"/>
</dbReference>
<dbReference type="Gene3D" id="3.40.50.150">
    <property type="entry name" value="Vaccinia Virus protein VP39"/>
    <property type="match status" value="1"/>
</dbReference>
<evidence type="ECO:0000256" key="5">
    <source>
        <dbReference type="ARBA" id="ARBA00023268"/>
    </source>
</evidence>
<dbReference type="Pfam" id="PF21089">
    <property type="entry name" value="PKS_DH_N"/>
    <property type="match status" value="1"/>
</dbReference>
<dbReference type="Gene3D" id="3.30.70.3290">
    <property type="match status" value="1"/>
</dbReference>
<reference evidence="7 8" key="1">
    <citation type="submission" date="2016-10" db="EMBL/GenBank/DDBJ databases">
        <authorList>
            <person name="de Groot N.N."/>
        </authorList>
    </citation>
    <scope>NUCLEOTIDE SEQUENCE [LARGE SCALE GENOMIC DNA]</scope>
    <source>
        <strain evidence="7 8">CGMCC 4.5506</strain>
    </source>
</reference>
<dbReference type="Pfam" id="PF08240">
    <property type="entry name" value="ADH_N"/>
    <property type="match status" value="1"/>
</dbReference>
<dbReference type="GO" id="GO:0004312">
    <property type="term" value="F:fatty acid synthase activity"/>
    <property type="evidence" value="ECO:0007669"/>
    <property type="project" value="TreeGrafter"/>
</dbReference>
<dbReference type="Pfam" id="PF00698">
    <property type="entry name" value="Acyl_transf_1"/>
    <property type="match status" value="1"/>
</dbReference>
<dbReference type="InterPro" id="IPR016036">
    <property type="entry name" value="Malonyl_transacylase_ACP-bd"/>
</dbReference>
<dbReference type="InterPro" id="IPR014043">
    <property type="entry name" value="Acyl_transferase_dom"/>
</dbReference>
<dbReference type="PANTHER" id="PTHR43775">
    <property type="entry name" value="FATTY ACID SYNTHASE"/>
    <property type="match status" value="1"/>
</dbReference>
<dbReference type="SUPFAM" id="SSF51735">
    <property type="entry name" value="NAD(P)-binding Rossmann-fold domains"/>
    <property type="match status" value="3"/>
</dbReference>
<dbReference type="Pfam" id="PF02801">
    <property type="entry name" value="Ketoacyl-synt_C"/>
    <property type="match status" value="1"/>
</dbReference>
<keyword evidence="6" id="KW-0012">Acyltransferase</keyword>
<evidence type="ECO:0000256" key="2">
    <source>
        <dbReference type="ARBA" id="ARBA00022553"/>
    </source>
</evidence>
<dbReference type="FunFam" id="3.40.366.10:FF:000002">
    <property type="entry name" value="Probable polyketide synthase 2"/>
    <property type="match status" value="1"/>
</dbReference>
<dbReference type="InterPro" id="IPR032821">
    <property type="entry name" value="PKS_assoc"/>
</dbReference>
<dbReference type="Pfam" id="PF16197">
    <property type="entry name" value="KAsynt_C_assoc"/>
    <property type="match status" value="1"/>
</dbReference>
<dbReference type="InterPro" id="IPR014031">
    <property type="entry name" value="Ketoacyl_synth_C"/>
</dbReference>
<keyword evidence="1" id="KW-0596">Phosphopantetheine</keyword>
<proteinExistence type="predicted"/>
<dbReference type="SMART" id="SM00825">
    <property type="entry name" value="PKS_KS"/>
    <property type="match status" value="1"/>
</dbReference>
<dbReference type="SUPFAM" id="SSF53335">
    <property type="entry name" value="S-adenosyl-L-methionine-dependent methyltransferases"/>
    <property type="match status" value="1"/>
</dbReference>
<evidence type="ECO:0000256" key="1">
    <source>
        <dbReference type="ARBA" id="ARBA00022450"/>
    </source>
</evidence>
<dbReference type="Pfam" id="PF08242">
    <property type="entry name" value="Methyltransf_12"/>
    <property type="match status" value="1"/>
</dbReference>
<dbReference type="InterPro" id="IPR016035">
    <property type="entry name" value="Acyl_Trfase/lysoPLipase"/>
</dbReference>
<dbReference type="InterPro" id="IPR011032">
    <property type="entry name" value="GroES-like_sf"/>
</dbReference>
<dbReference type="InterPro" id="IPR016039">
    <property type="entry name" value="Thiolase-like"/>
</dbReference>
<evidence type="ECO:0000313" key="8">
    <source>
        <dbReference type="Proteomes" id="UP000199494"/>
    </source>
</evidence>
<dbReference type="Gene3D" id="3.40.47.10">
    <property type="match status" value="1"/>
</dbReference>
<evidence type="ECO:0000313" key="7">
    <source>
        <dbReference type="EMBL" id="SDD39589.1"/>
    </source>
</evidence>
<protein>
    <submittedName>
        <fullName evidence="7">Acyl transferase domain-containing protein</fullName>
    </submittedName>
</protein>
<dbReference type="RefSeq" id="WP_091807576.1">
    <property type="nucleotide sequence ID" value="NZ_CP016353.1"/>
</dbReference>
<dbReference type="Proteomes" id="UP000199494">
    <property type="component" value="Unassembled WGS sequence"/>
</dbReference>
<evidence type="ECO:0000256" key="3">
    <source>
        <dbReference type="ARBA" id="ARBA00022679"/>
    </source>
</evidence>
<dbReference type="PROSITE" id="PS50075">
    <property type="entry name" value="CARRIER"/>
    <property type="match status" value="1"/>
</dbReference>
<dbReference type="FunFam" id="3.40.50.720:FF:000209">
    <property type="entry name" value="Polyketide synthase Pks12"/>
    <property type="match status" value="1"/>
</dbReference>
<organism evidence="7 8">
    <name type="scientific">Prauserella marina</name>
    <dbReference type="NCBI Taxonomy" id="530584"/>
    <lineage>
        <taxon>Bacteria</taxon>
        <taxon>Bacillati</taxon>
        <taxon>Actinomycetota</taxon>
        <taxon>Actinomycetes</taxon>
        <taxon>Pseudonocardiales</taxon>
        <taxon>Pseudonocardiaceae</taxon>
        <taxon>Prauserella</taxon>
    </lineage>
</organism>
<dbReference type="OrthoDB" id="9778690at2"/>
<name>A0A222VTR1_9PSEU</name>
<dbReference type="SMART" id="SM00829">
    <property type="entry name" value="PKS_ER"/>
    <property type="match status" value="1"/>
</dbReference>
<keyword evidence="5" id="KW-0511">Multifunctional enzyme</keyword>
<dbReference type="InterPro" id="IPR020841">
    <property type="entry name" value="PKS_Beta-ketoAc_synthase_dom"/>
</dbReference>
<accession>A0A222VTR1</accession>
<evidence type="ECO:0000256" key="6">
    <source>
        <dbReference type="ARBA" id="ARBA00023315"/>
    </source>
</evidence>
<dbReference type="SUPFAM" id="SSF52151">
    <property type="entry name" value="FabD/lysophospholipase-like"/>
    <property type="match status" value="1"/>
</dbReference>
<dbReference type="Pfam" id="PF00107">
    <property type="entry name" value="ADH_zinc_N"/>
    <property type="match status" value="1"/>
</dbReference>
<dbReference type="InterPro" id="IPR009081">
    <property type="entry name" value="PP-bd_ACP"/>
</dbReference>
<dbReference type="InterPro" id="IPR013968">
    <property type="entry name" value="PKS_KR"/>
</dbReference>
<dbReference type="InterPro" id="IPR020843">
    <property type="entry name" value="ER"/>
</dbReference>
<dbReference type="InterPro" id="IPR057326">
    <property type="entry name" value="KR_dom"/>
</dbReference>
<dbReference type="InterPro" id="IPR013149">
    <property type="entry name" value="ADH-like_C"/>
</dbReference>
<dbReference type="PROSITE" id="PS52019">
    <property type="entry name" value="PKS_MFAS_DH"/>
    <property type="match status" value="1"/>
</dbReference>
<dbReference type="SMART" id="SM00827">
    <property type="entry name" value="PKS_AT"/>
    <property type="match status" value="1"/>
</dbReference>
<gene>
    <name evidence="7" type="ORF">SAMN05421630_10823</name>
</gene>
<dbReference type="GO" id="GO:0031177">
    <property type="term" value="F:phosphopantetheine binding"/>
    <property type="evidence" value="ECO:0007669"/>
    <property type="project" value="InterPro"/>
</dbReference>
<dbReference type="Gene3D" id="1.10.1200.10">
    <property type="entry name" value="ACP-like"/>
    <property type="match status" value="1"/>
</dbReference>
<dbReference type="InterPro" id="IPR020807">
    <property type="entry name" value="PKS_DH"/>
</dbReference>
<dbReference type="GO" id="GO:0006633">
    <property type="term" value="P:fatty acid biosynthetic process"/>
    <property type="evidence" value="ECO:0007669"/>
    <property type="project" value="InterPro"/>
</dbReference>
<dbReference type="PROSITE" id="PS00606">
    <property type="entry name" value="KS3_1"/>
    <property type="match status" value="1"/>
</dbReference>
<dbReference type="CDD" id="cd00833">
    <property type="entry name" value="PKS"/>
    <property type="match status" value="1"/>
</dbReference>
<dbReference type="Pfam" id="PF00550">
    <property type="entry name" value="PP-binding"/>
    <property type="match status" value="1"/>
</dbReference>
<dbReference type="SMART" id="SM00826">
    <property type="entry name" value="PKS_DH"/>
    <property type="match status" value="1"/>
</dbReference>
<dbReference type="SUPFAM" id="SSF47336">
    <property type="entry name" value="ACP-like"/>
    <property type="match status" value="1"/>
</dbReference>
<dbReference type="Gene3D" id="3.90.180.10">
    <property type="entry name" value="Medium-chain alcohol dehydrogenases, catalytic domain"/>
    <property type="match status" value="1"/>
</dbReference>
<dbReference type="Gene3D" id="3.40.50.720">
    <property type="entry name" value="NAD(P)-binding Rossmann-like Domain"/>
    <property type="match status" value="3"/>
</dbReference>